<feature type="domain" description="Enoyl reductase (ER)" evidence="2">
    <location>
        <begin position="10"/>
        <end position="313"/>
    </location>
</feature>
<dbReference type="Proteomes" id="UP000029443">
    <property type="component" value="Unassembled WGS sequence"/>
</dbReference>
<dbReference type="PANTHER" id="PTHR11695">
    <property type="entry name" value="ALCOHOL DEHYDROGENASE RELATED"/>
    <property type="match status" value="1"/>
</dbReference>
<dbReference type="InterPro" id="IPR011032">
    <property type="entry name" value="GroES-like_sf"/>
</dbReference>
<dbReference type="Pfam" id="PF08240">
    <property type="entry name" value="ADH_N"/>
    <property type="match status" value="1"/>
</dbReference>
<dbReference type="Gene3D" id="3.90.180.10">
    <property type="entry name" value="Medium-chain alcohol dehydrogenases, catalytic domain"/>
    <property type="match status" value="1"/>
</dbReference>
<evidence type="ECO:0000313" key="3">
    <source>
        <dbReference type="EMBL" id="KGD61797.1"/>
    </source>
</evidence>
<proteinExistence type="predicted"/>
<dbReference type="Gene3D" id="3.40.50.720">
    <property type="entry name" value="NAD(P)-binding Rossmann-like Domain"/>
    <property type="match status" value="1"/>
</dbReference>
<dbReference type="SUPFAM" id="SSF51735">
    <property type="entry name" value="NAD(P)-binding Rossmann-fold domains"/>
    <property type="match status" value="1"/>
</dbReference>
<dbReference type="Pfam" id="PF13602">
    <property type="entry name" value="ADH_zinc_N_2"/>
    <property type="match status" value="1"/>
</dbReference>
<comment type="caution">
    <text evidence="3">The sequence shown here is derived from an EMBL/GenBank/DDBJ whole genome shotgun (WGS) entry which is preliminary data.</text>
</comment>
<dbReference type="InterPro" id="IPR050700">
    <property type="entry name" value="YIM1/Zinc_Alcohol_DH_Fams"/>
</dbReference>
<dbReference type="InterPro" id="IPR020843">
    <property type="entry name" value="ER"/>
</dbReference>
<gene>
    <name evidence="3" type="ORF">T9A_01006</name>
</gene>
<dbReference type="InterPro" id="IPR002364">
    <property type="entry name" value="Quin_OxRdtase/zeta-crystal_CS"/>
</dbReference>
<organism evidence="3 4">
    <name type="scientific">Alcanivorax jadensis T9</name>
    <dbReference type="NCBI Taxonomy" id="1177181"/>
    <lineage>
        <taxon>Bacteria</taxon>
        <taxon>Pseudomonadati</taxon>
        <taxon>Pseudomonadota</taxon>
        <taxon>Gammaproteobacteria</taxon>
        <taxon>Oceanospirillales</taxon>
        <taxon>Alcanivoracaceae</taxon>
        <taxon>Alcanivorax</taxon>
    </lineage>
</organism>
<dbReference type="SMART" id="SM00829">
    <property type="entry name" value="PKS_ER"/>
    <property type="match status" value="1"/>
</dbReference>
<evidence type="ECO:0000259" key="2">
    <source>
        <dbReference type="SMART" id="SM00829"/>
    </source>
</evidence>
<dbReference type="InterPro" id="IPR036291">
    <property type="entry name" value="NAD(P)-bd_dom_sf"/>
</dbReference>
<evidence type="ECO:0000313" key="4">
    <source>
        <dbReference type="Proteomes" id="UP000029443"/>
    </source>
</evidence>
<dbReference type="PROSITE" id="PS01162">
    <property type="entry name" value="QOR_ZETA_CRYSTAL"/>
    <property type="match status" value="1"/>
</dbReference>
<sequence>MKAITTSGWGLSAELVLNTISAPTRLGANDVLVQVHGASVNPKDWKLNYHAAVAFTPLLVNKLPPFFGDDLAGVIIDKGSKVRDFEIGDAVYGMDMRPRTASLAELTRIDQKRIAKKPPSLTFQQAASMPLAAQTALQGLRKGKAEAGKSVLIIGASGGVGTFAVQIAKAMGLHVTGVCSGRNADFARELGADEIIDYTQGDYRNTAGSFDLVFDVTSYESPRTCDALIAEDGWFISTGGDTRSMLITPFYRVFGKHCGTVVVESWTRDLDTLSELVESGKLRPIIDSVFPLAQSQQAYDRSRTGRCRGKVVIEVMA</sequence>
<dbReference type="PANTHER" id="PTHR11695:SF294">
    <property type="entry name" value="RETICULON-4-INTERACTING PROTEIN 1, MITOCHONDRIAL"/>
    <property type="match status" value="1"/>
</dbReference>
<keyword evidence="1" id="KW-0560">Oxidoreductase</keyword>
<name>A0ABR4WFL6_9GAMM</name>
<dbReference type="CDD" id="cd08267">
    <property type="entry name" value="MDR1"/>
    <property type="match status" value="1"/>
</dbReference>
<dbReference type="RefSeq" id="WP_035245719.1">
    <property type="nucleotide sequence ID" value="NZ_ARXU01000003.1"/>
</dbReference>
<reference evidence="3 4" key="1">
    <citation type="submission" date="2012-09" db="EMBL/GenBank/DDBJ databases">
        <title>Genome Sequence of alkane-degrading Bacterium Alcanivorax jadensis T9.</title>
        <authorList>
            <person name="Lai Q."/>
            <person name="Shao Z."/>
        </authorList>
    </citation>
    <scope>NUCLEOTIDE SEQUENCE [LARGE SCALE GENOMIC DNA]</scope>
    <source>
        <strain evidence="3 4">T9</strain>
    </source>
</reference>
<accession>A0ABR4WFL6</accession>
<dbReference type="SUPFAM" id="SSF50129">
    <property type="entry name" value="GroES-like"/>
    <property type="match status" value="1"/>
</dbReference>
<evidence type="ECO:0000256" key="1">
    <source>
        <dbReference type="ARBA" id="ARBA00023002"/>
    </source>
</evidence>
<dbReference type="InterPro" id="IPR013154">
    <property type="entry name" value="ADH-like_N"/>
</dbReference>
<protein>
    <submittedName>
        <fullName evidence="3">Alcohol dehydrogenase</fullName>
    </submittedName>
</protein>
<keyword evidence="4" id="KW-1185">Reference proteome</keyword>
<dbReference type="EMBL" id="ARXU01000003">
    <property type="protein sequence ID" value="KGD61797.1"/>
    <property type="molecule type" value="Genomic_DNA"/>
</dbReference>